<gene>
    <name evidence="1" type="ORF">ALC56_10034</name>
</gene>
<name>A0A195F5L8_9HYME</name>
<dbReference type="EMBL" id="KQ981805">
    <property type="protein sequence ID" value="KYN35477.1"/>
    <property type="molecule type" value="Genomic_DNA"/>
</dbReference>
<reference evidence="1 2" key="1">
    <citation type="submission" date="2016-03" db="EMBL/GenBank/DDBJ databases">
        <title>Trachymyrmex septentrionalis WGS genome.</title>
        <authorList>
            <person name="Nygaard S."/>
            <person name="Hu H."/>
            <person name="Boomsma J."/>
            <person name="Zhang G."/>
        </authorList>
    </citation>
    <scope>NUCLEOTIDE SEQUENCE [LARGE SCALE GENOMIC DNA]</scope>
    <source>
        <strain evidence="1">Tsep2-gDNA-1</strain>
        <tissue evidence="1">Whole body</tissue>
    </source>
</reference>
<protein>
    <submittedName>
        <fullName evidence="1">Uncharacterized protein</fullName>
    </submittedName>
</protein>
<dbReference type="AlphaFoldDB" id="A0A195F5L8"/>
<proteinExistence type="predicted"/>
<evidence type="ECO:0000313" key="2">
    <source>
        <dbReference type="Proteomes" id="UP000078541"/>
    </source>
</evidence>
<dbReference type="Proteomes" id="UP000078541">
    <property type="component" value="Unassembled WGS sequence"/>
</dbReference>
<evidence type="ECO:0000313" key="1">
    <source>
        <dbReference type="EMBL" id="KYN35477.1"/>
    </source>
</evidence>
<sequence>MYAIMLVLTNSLSTEKFSFDHQRVQQIACFGCLQTFEFGVITELYYITSICVVSESFYGVAEEYKSVCEKYNFVRHVFAFCLFDMELLPVNRTKLVKPLLFRSTELDQSLLLYSSKLKQQTHIGRITCNIQT</sequence>
<accession>A0A195F5L8</accession>
<organism evidence="1 2">
    <name type="scientific">Trachymyrmex septentrionalis</name>
    <dbReference type="NCBI Taxonomy" id="34720"/>
    <lineage>
        <taxon>Eukaryota</taxon>
        <taxon>Metazoa</taxon>
        <taxon>Ecdysozoa</taxon>
        <taxon>Arthropoda</taxon>
        <taxon>Hexapoda</taxon>
        <taxon>Insecta</taxon>
        <taxon>Pterygota</taxon>
        <taxon>Neoptera</taxon>
        <taxon>Endopterygota</taxon>
        <taxon>Hymenoptera</taxon>
        <taxon>Apocrita</taxon>
        <taxon>Aculeata</taxon>
        <taxon>Formicoidea</taxon>
        <taxon>Formicidae</taxon>
        <taxon>Myrmicinae</taxon>
        <taxon>Trachymyrmex</taxon>
    </lineage>
</organism>
<keyword evidence="2" id="KW-1185">Reference proteome</keyword>